<evidence type="ECO:0000313" key="1">
    <source>
        <dbReference type="EMBL" id="OLP73358.1"/>
    </source>
</evidence>
<comment type="caution">
    <text evidence="1">The sequence shown here is derived from an EMBL/GenBank/DDBJ whole genome shotgun (WGS) entry which is preliminary data.</text>
</comment>
<dbReference type="Proteomes" id="UP000186817">
    <property type="component" value="Unassembled WGS sequence"/>
</dbReference>
<sequence length="80" mass="8768">MPHRFTIGRNEQGAVEVGFILRVLSDGTQVVGSVQDVPLVPECMQRLCAKVAAFVENSSYPVYDRKALLANRKLVLATHG</sequence>
<keyword evidence="2" id="KW-1185">Reference proteome</keyword>
<dbReference type="OrthoDB" id="10250660at2759"/>
<dbReference type="EMBL" id="LSRX01005681">
    <property type="protein sequence ID" value="OLP73358.1"/>
    <property type="molecule type" value="Genomic_DNA"/>
</dbReference>
<organism evidence="1 2">
    <name type="scientific">Symbiodinium microadriaticum</name>
    <name type="common">Dinoflagellate</name>
    <name type="synonym">Zooxanthella microadriatica</name>
    <dbReference type="NCBI Taxonomy" id="2951"/>
    <lineage>
        <taxon>Eukaryota</taxon>
        <taxon>Sar</taxon>
        <taxon>Alveolata</taxon>
        <taxon>Dinophyceae</taxon>
        <taxon>Suessiales</taxon>
        <taxon>Symbiodiniaceae</taxon>
        <taxon>Symbiodinium</taxon>
    </lineage>
</organism>
<protein>
    <submittedName>
        <fullName evidence="1">Uncharacterized protein</fullName>
    </submittedName>
</protein>
<dbReference type="AlphaFoldDB" id="A0A1Q9BRM8"/>
<proteinExistence type="predicted"/>
<gene>
    <name evidence="1" type="ORF">AK812_SmicGene47429</name>
</gene>
<accession>A0A1Q9BRM8</accession>
<evidence type="ECO:0000313" key="2">
    <source>
        <dbReference type="Proteomes" id="UP000186817"/>
    </source>
</evidence>
<name>A0A1Q9BRM8_SYMMI</name>
<reference evidence="1 2" key="1">
    <citation type="submission" date="2016-02" db="EMBL/GenBank/DDBJ databases">
        <title>Genome analysis of coral dinoflagellate symbionts highlights evolutionary adaptations to a symbiotic lifestyle.</title>
        <authorList>
            <person name="Aranda M."/>
            <person name="Li Y."/>
            <person name="Liew Y.J."/>
            <person name="Baumgarten S."/>
            <person name="Simakov O."/>
            <person name="Wilson M."/>
            <person name="Piel J."/>
            <person name="Ashoor H."/>
            <person name="Bougouffa S."/>
            <person name="Bajic V.B."/>
            <person name="Ryu T."/>
            <person name="Ravasi T."/>
            <person name="Bayer T."/>
            <person name="Micklem G."/>
            <person name="Kim H."/>
            <person name="Bhak J."/>
            <person name="Lajeunesse T.C."/>
            <person name="Voolstra C.R."/>
        </authorList>
    </citation>
    <scope>NUCLEOTIDE SEQUENCE [LARGE SCALE GENOMIC DNA]</scope>
    <source>
        <strain evidence="1 2">CCMP2467</strain>
    </source>
</reference>